<evidence type="ECO:0000313" key="12">
    <source>
        <dbReference type="Proteomes" id="UP000663852"/>
    </source>
</evidence>
<feature type="transmembrane region" description="Helical" evidence="8">
    <location>
        <begin position="834"/>
        <end position="854"/>
    </location>
</feature>
<dbReference type="SUPFAM" id="SSF63829">
    <property type="entry name" value="Calcium-dependent phosphotriesterase"/>
    <property type="match status" value="1"/>
</dbReference>
<dbReference type="PANTHER" id="PTHR24230">
    <property type="entry name" value="G-PROTEIN COUPLED RECEPTOR"/>
    <property type="match status" value="1"/>
</dbReference>
<proteinExistence type="predicted"/>
<dbReference type="AlphaFoldDB" id="A0A815P092"/>
<keyword evidence="4" id="KW-0297">G-protein coupled receptor</keyword>
<evidence type="ECO:0000259" key="10">
    <source>
        <dbReference type="Pfam" id="PF08450"/>
    </source>
</evidence>
<dbReference type="PROSITE" id="PS51125">
    <property type="entry name" value="NHL"/>
    <property type="match status" value="1"/>
</dbReference>
<evidence type="ECO:0000256" key="9">
    <source>
        <dbReference type="SAM" id="SignalP"/>
    </source>
</evidence>
<dbReference type="GO" id="GO:0007218">
    <property type="term" value="P:neuropeptide signaling pathway"/>
    <property type="evidence" value="ECO:0007669"/>
    <property type="project" value="TreeGrafter"/>
</dbReference>
<evidence type="ECO:0000256" key="1">
    <source>
        <dbReference type="ARBA" id="ARBA00004651"/>
    </source>
</evidence>
<feature type="domain" description="SMP-30/Gluconolactonase/LRE-like region" evidence="10">
    <location>
        <begin position="56"/>
        <end position="266"/>
    </location>
</feature>
<dbReference type="Proteomes" id="UP000663852">
    <property type="component" value="Unassembled WGS sequence"/>
</dbReference>
<evidence type="ECO:0000256" key="8">
    <source>
        <dbReference type="SAM" id="Phobius"/>
    </source>
</evidence>
<dbReference type="SUPFAM" id="SSF81321">
    <property type="entry name" value="Family A G protein-coupled receptor-like"/>
    <property type="match status" value="1"/>
</dbReference>
<feature type="signal peptide" evidence="9">
    <location>
        <begin position="1"/>
        <end position="24"/>
    </location>
</feature>
<keyword evidence="8" id="KW-0472">Membrane</keyword>
<dbReference type="EMBL" id="CAJNOJ010000418">
    <property type="protein sequence ID" value="CAF1441326.1"/>
    <property type="molecule type" value="Genomic_DNA"/>
</dbReference>
<evidence type="ECO:0000256" key="5">
    <source>
        <dbReference type="ARBA" id="ARBA00023170"/>
    </source>
</evidence>
<dbReference type="GO" id="GO:0005886">
    <property type="term" value="C:plasma membrane"/>
    <property type="evidence" value="ECO:0007669"/>
    <property type="project" value="UniProtKB-SubCell"/>
</dbReference>
<evidence type="ECO:0000256" key="4">
    <source>
        <dbReference type="ARBA" id="ARBA00023040"/>
    </source>
</evidence>
<dbReference type="InterPro" id="IPR011042">
    <property type="entry name" value="6-blade_b-propeller_TolB-like"/>
</dbReference>
<sequence length="1058" mass="120511">MLIKSGRFTASVVFVAILTNGASAFPLYLPKSCPTAEWSSTATTFANKSEIRSRIEGIFIDNNNTVYVIEIHESQILIWHEDRIRPMIIKTVTDLSSISTVFIFNLDEIYISGVQERVVKWMPSTDAYVYVTNTGTECDYVFIDIGNFLYCSMPIQGRVAKRWLDGEMEMMTVAGTGKIGSAPDELQLPNGIFVDTNSDLYVADTLNKRIQRFSLDDRNGETVAGKGSSDITIVLNRPLSIILDSDKYLFISDNGNNRIVASGPNGFRCLIGCDGRGQQSHQLLLPVRITFDIYKNMFVINDRDQILKFDWQKDSCKNVPLLIAANYSSILTQNHTKFSRTIFHQSEYHYETIEVLVDENGFYILTANSSIDLYGQLYKHYFDILNPVHNLIAWHGKCCNKDQFRFTLELLTDTKYILVVTTYNPNMTGPFSVTVFGPNTVHLERTGMEQFVKSTYTSALTQDHGKYFPPSCHTTLGSYYEAIQINVNESGLYTILTSIENMDRGMTVYIYRHDFYALIPYGNLVPQDDICGMDNRAHIAFKFLAGMRYVLVVSTCTSLELGSFSVTLLGRNNVELRHINVSSAAHSRYSSELTTNSQQYDKDCNNEYYYYQTVQLIAPASAYYALSAGKSSSIDIHIYRNHFDPLNPYKNIIEVNRQSCSWSTEIKHTVHLQSSITYVLLIITSSRSLATSFSIDIYGPTNTTLEHFVDNSTYCYVGGPCNTQVRSIGLTLDDILRFEVKRHRSMHHQSLPIKIAGAFTVIMFIAGVVNSACSILTFQNVKSRAVGCGLYLLASSVTSLLTITMSTIKFWFVVVTHMDKSIRLSVLEGGCKSIEFLLKLFFYWDAWLNACVAVGRGMNVYKGVSFDKEKSKRYARWIIFILPIMIVGTIIHEPLYRHIFKRKVTHSLQETSKDSYTWCITSYPQSVEDYNRAILFIHLLGPFFANLLSSLFIIIGSARRRAEAQRQQSYRQHIREQWDEHKQLVISPMILLLLSTPRLIISLLSGCMEVSRHTWLYVCGYFISFTPSILVFVVFVLPSNSSRKIFKETFFRICKRQR</sequence>
<accession>A0A815P092</accession>
<gene>
    <name evidence="11" type="ORF">EDS130_LOCUS38896</name>
</gene>
<keyword evidence="6" id="KW-0807">Transducer</keyword>
<evidence type="ECO:0000256" key="3">
    <source>
        <dbReference type="ARBA" id="ARBA00022737"/>
    </source>
</evidence>
<dbReference type="InterPro" id="IPR013658">
    <property type="entry name" value="SGL"/>
</dbReference>
<comment type="caution">
    <text evidence="11">The sequence shown here is derived from an EMBL/GenBank/DDBJ whole genome shotgun (WGS) entry which is preliminary data.</text>
</comment>
<dbReference type="OrthoDB" id="10111309at2759"/>
<feature type="repeat" description="NHL" evidence="7">
    <location>
        <begin position="177"/>
        <end position="216"/>
    </location>
</feature>
<dbReference type="InterPro" id="IPR001258">
    <property type="entry name" value="NHL_repeat"/>
</dbReference>
<evidence type="ECO:0000256" key="7">
    <source>
        <dbReference type="PROSITE-ProRule" id="PRU00504"/>
    </source>
</evidence>
<dbReference type="GO" id="GO:0008528">
    <property type="term" value="F:G protein-coupled peptide receptor activity"/>
    <property type="evidence" value="ECO:0007669"/>
    <property type="project" value="TreeGrafter"/>
</dbReference>
<protein>
    <recommendedName>
        <fullName evidence="10">SMP-30/Gluconolactonase/LRE-like region domain-containing protein</fullName>
    </recommendedName>
</protein>
<keyword evidence="9" id="KW-0732">Signal</keyword>
<dbReference type="PANTHER" id="PTHR24230:SF75">
    <property type="entry name" value="RELAXIN FAMILY PEPTIDE RECEPTOR 3"/>
    <property type="match status" value="1"/>
</dbReference>
<dbReference type="Gene3D" id="2.120.10.30">
    <property type="entry name" value="TolB, C-terminal domain"/>
    <property type="match status" value="1"/>
</dbReference>
<keyword evidence="5" id="KW-0675">Receptor</keyword>
<feature type="transmembrane region" description="Helical" evidence="8">
    <location>
        <begin position="984"/>
        <end position="1003"/>
    </location>
</feature>
<dbReference type="Pfam" id="PF08450">
    <property type="entry name" value="SGL"/>
    <property type="match status" value="1"/>
</dbReference>
<organism evidence="11 12">
    <name type="scientific">Adineta ricciae</name>
    <name type="common">Rotifer</name>
    <dbReference type="NCBI Taxonomy" id="249248"/>
    <lineage>
        <taxon>Eukaryota</taxon>
        <taxon>Metazoa</taxon>
        <taxon>Spiralia</taxon>
        <taxon>Gnathifera</taxon>
        <taxon>Rotifera</taxon>
        <taxon>Eurotatoria</taxon>
        <taxon>Bdelloidea</taxon>
        <taxon>Adinetida</taxon>
        <taxon>Adinetidae</taxon>
        <taxon>Adineta</taxon>
    </lineage>
</organism>
<feature type="transmembrane region" description="Helical" evidence="8">
    <location>
        <begin position="790"/>
        <end position="814"/>
    </location>
</feature>
<feature type="transmembrane region" description="Helical" evidence="8">
    <location>
        <begin position="755"/>
        <end position="778"/>
    </location>
</feature>
<keyword evidence="2" id="KW-1003">Cell membrane</keyword>
<name>A0A815P092_ADIRI</name>
<feature type="transmembrane region" description="Helical" evidence="8">
    <location>
        <begin position="1015"/>
        <end position="1037"/>
    </location>
</feature>
<dbReference type="Gene3D" id="1.20.1070.10">
    <property type="entry name" value="Rhodopsin 7-helix transmembrane proteins"/>
    <property type="match status" value="1"/>
</dbReference>
<keyword evidence="8" id="KW-1133">Transmembrane helix</keyword>
<keyword evidence="8" id="KW-0812">Transmembrane</keyword>
<evidence type="ECO:0000313" key="11">
    <source>
        <dbReference type="EMBL" id="CAF1441326.1"/>
    </source>
</evidence>
<reference evidence="11" key="1">
    <citation type="submission" date="2021-02" db="EMBL/GenBank/DDBJ databases">
        <authorList>
            <person name="Nowell W R."/>
        </authorList>
    </citation>
    <scope>NUCLEOTIDE SEQUENCE</scope>
</reference>
<comment type="subcellular location">
    <subcellularLocation>
        <location evidence="1">Cell membrane</location>
        <topology evidence="1">Multi-pass membrane protein</topology>
    </subcellularLocation>
</comment>
<evidence type="ECO:0000256" key="2">
    <source>
        <dbReference type="ARBA" id="ARBA00022475"/>
    </source>
</evidence>
<feature type="transmembrane region" description="Helical" evidence="8">
    <location>
        <begin position="874"/>
        <end position="892"/>
    </location>
</feature>
<keyword evidence="3" id="KW-0677">Repeat</keyword>
<feature type="transmembrane region" description="Helical" evidence="8">
    <location>
        <begin position="933"/>
        <end position="956"/>
    </location>
</feature>
<evidence type="ECO:0000256" key="6">
    <source>
        <dbReference type="ARBA" id="ARBA00023224"/>
    </source>
</evidence>
<feature type="chain" id="PRO_5032906730" description="SMP-30/Gluconolactonase/LRE-like region domain-containing protein" evidence="9">
    <location>
        <begin position="25"/>
        <end position="1058"/>
    </location>
</feature>